<dbReference type="RefSeq" id="WP_139228416.1">
    <property type="nucleotide sequence ID" value="NZ_FOQD01000007.1"/>
</dbReference>
<dbReference type="Proteomes" id="UP000199518">
    <property type="component" value="Unassembled WGS sequence"/>
</dbReference>
<dbReference type="STRING" id="1576369.SAMN05421753_107220"/>
<keyword evidence="3" id="KW-1185">Reference proteome</keyword>
<evidence type="ECO:0008006" key="4">
    <source>
        <dbReference type="Google" id="ProtNLM"/>
    </source>
</evidence>
<gene>
    <name evidence="2" type="ORF">SAMN05421753_107220</name>
</gene>
<dbReference type="EMBL" id="FOQD01000007">
    <property type="protein sequence ID" value="SFI29744.1"/>
    <property type="molecule type" value="Genomic_DNA"/>
</dbReference>
<reference evidence="3" key="1">
    <citation type="submission" date="2016-10" db="EMBL/GenBank/DDBJ databases">
        <authorList>
            <person name="Varghese N."/>
            <person name="Submissions S."/>
        </authorList>
    </citation>
    <scope>NUCLEOTIDE SEQUENCE [LARGE SCALE GENOMIC DNA]</scope>
    <source>
        <strain evidence="3">DSM 26348</strain>
    </source>
</reference>
<dbReference type="AlphaFoldDB" id="A0A1I3H1Z5"/>
<keyword evidence="1" id="KW-0732">Signal</keyword>
<accession>A0A1I3H1Z5</accession>
<sequence length="165" mass="17483">MNTQKHALRVPFKVTSAACLALMTILAAGCGGSAKDPYNRVGYSGVVTLDGNPMKNGFLYLEPLEKQPTQSFASIQDGKFGVDRTGGAVPGKYKVAIVLDEATDLPEGVDPQTPEGAAIADKLSREAAKSKPLDASYNINSKLVAELKPDAPNEFVFDLQSKPAK</sequence>
<evidence type="ECO:0000256" key="1">
    <source>
        <dbReference type="SAM" id="SignalP"/>
    </source>
</evidence>
<protein>
    <recommendedName>
        <fullName evidence="4">Carboxypeptidase regulatory-like domain-containing protein</fullName>
    </recommendedName>
</protein>
<evidence type="ECO:0000313" key="3">
    <source>
        <dbReference type="Proteomes" id="UP000199518"/>
    </source>
</evidence>
<dbReference type="PROSITE" id="PS51257">
    <property type="entry name" value="PROKAR_LIPOPROTEIN"/>
    <property type="match status" value="1"/>
</dbReference>
<proteinExistence type="predicted"/>
<name>A0A1I3H1Z5_9PLAN</name>
<feature type="signal peptide" evidence="1">
    <location>
        <begin position="1"/>
        <end position="27"/>
    </location>
</feature>
<feature type="chain" id="PRO_5011475850" description="Carboxypeptidase regulatory-like domain-containing protein" evidence="1">
    <location>
        <begin position="28"/>
        <end position="165"/>
    </location>
</feature>
<evidence type="ECO:0000313" key="2">
    <source>
        <dbReference type="EMBL" id="SFI29744.1"/>
    </source>
</evidence>
<dbReference type="OrthoDB" id="287681at2"/>
<organism evidence="2 3">
    <name type="scientific">Planctomicrobium piriforme</name>
    <dbReference type="NCBI Taxonomy" id="1576369"/>
    <lineage>
        <taxon>Bacteria</taxon>
        <taxon>Pseudomonadati</taxon>
        <taxon>Planctomycetota</taxon>
        <taxon>Planctomycetia</taxon>
        <taxon>Planctomycetales</taxon>
        <taxon>Planctomycetaceae</taxon>
        <taxon>Planctomicrobium</taxon>
    </lineage>
</organism>